<dbReference type="InterPro" id="IPR001608">
    <property type="entry name" value="Ala_racemase_N"/>
</dbReference>
<dbReference type="PANTHER" id="PTHR30511:SF0">
    <property type="entry name" value="ALANINE RACEMASE, CATABOLIC-RELATED"/>
    <property type="match status" value="1"/>
</dbReference>
<organism evidence="6 7">
    <name type="scientific">Angustibacter luteus</name>
    <dbReference type="NCBI Taxonomy" id="658456"/>
    <lineage>
        <taxon>Bacteria</taxon>
        <taxon>Bacillati</taxon>
        <taxon>Actinomycetota</taxon>
        <taxon>Actinomycetes</taxon>
        <taxon>Kineosporiales</taxon>
        <taxon>Kineosporiaceae</taxon>
    </lineage>
</organism>
<comment type="caution">
    <text evidence="6">The sequence shown here is derived from an EMBL/GenBank/DDBJ whole genome shotgun (WGS) entry which is preliminary data.</text>
</comment>
<keyword evidence="3 4" id="KW-0413">Isomerase</keyword>
<comment type="similarity">
    <text evidence="4">Belongs to the alanine racemase family.</text>
</comment>
<dbReference type="InterPro" id="IPR011079">
    <property type="entry name" value="Ala_racemase_C"/>
</dbReference>
<dbReference type="HAMAP" id="MF_01201">
    <property type="entry name" value="Ala_racemase"/>
    <property type="match status" value="1"/>
</dbReference>
<protein>
    <recommendedName>
        <fullName evidence="4">Alanine racemase</fullName>
        <ecNumber evidence="4">5.1.1.1</ecNumber>
    </recommendedName>
</protein>
<dbReference type="GO" id="GO:0008784">
    <property type="term" value="F:alanine racemase activity"/>
    <property type="evidence" value="ECO:0007669"/>
    <property type="project" value="UniProtKB-EC"/>
</dbReference>
<feature type="binding site" evidence="4">
    <location>
        <position position="321"/>
    </location>
    <ligand>
        <name>substrate</name>
    </ligand>
</feature>
<evidence type="ECO:0000256" key="3">
    <source>
        <dbReference type="ARBA" id="ARBA00023235"/>
    </source>
</evidence>
<evidence type="ECO:0000259" key="5">
    <source>
        <dbReference type="SMART" id="SM01005"/>
    </source>
</evidence>
<name>A0ABW1JGH0_9ACTN</name>
<accession>A0ABW1JGH0</accession>
<dbReference type="EC" id="5.1.1.1" evidence="4"/>
<evidence type="ECO:0000256" key="2">
    <source>
        <dbReference type="ARBA" id="ARBA00022898"/>
    </source>
</evidence>
<feature type="binding site" evidence="4">
    <location>
        <position position="139"/>
    </location>
    <ligand>
        <name>substrate</name>
    </ligand>
</feature>
<dbReference type="Pfam" id="PF00842">
    <property type="entry name" value="Ala_racemase_C"/>
    <property type="match status" value="1"/>
</dbReference>
<proteinExistence type="inferred from homology"/>
<evidence type="ECO:0000313" key="6">
    <source>
        <dbReference type="EMBL" id="MFC6007951.1"/>
    </source>
</evidence>
<feature type="active site" description="Proton acceptor; specific for L-alanine" evidence="4">
    <location>
        <position position="273"/>
    </location>
</feature>
<evidence type="ECO:0000256" key="1">
    <source>
        <dbReference type="ARBA" id="ARBA00001933"/>
    </source>
</evidence>
<dbReference type="SMART" id="SM01005">
    <property type="entry name" value="Ala_racemase_C"/>
    <property type="match status" value="1"/>
</dbReference>
<comment type="catalytic activity">
    <reaction evidence="4">
        <text>L-alanine = D-alanine</text>
        <dbReference type="Rhea" id="RHEA:20249"/>
        <dbReference type="ChEBI" id="CHEBI:57416"/>
        <dbReference type="ChEBI" id="CHEBI:57972"/>
        <dbReference type="EC" id="5.1.1.1"/>
    </reaction>
</comment>
<dbReference type="CDD" id="cd00430">
    <property type="entry name" value="PLPDE_III_AR"/>
    <property type="match status" value="1"/>
</dbReference>
<dbReference type="Proteomes" id="UP001596189">
    <property type="component" value="Unassembled WGS sequence"/>
</dbReference>
<comment type="function">
    <text evidence="4">Catalyzes the interconversion of L-alanine and D-alanine. May also act on other amino acids.</text>
</comment>
<dbReference type="InterPro" id="IPR020622">
    <property type="entry name" value="Ala_racemase_pyridoxalP-BS"/>
</dbReference>
<dbReference type="Pfam" id="PF01168">
    <property type="entry name" value="Ala_racemase_N"/>
    <property type="match status" value="1"/>
</dbReference>
<dbReference type="RefSeq" id="WP_345715360.1">
    <property type="nucleotide sequence ID" value="NZ_BAABFP010000002.1"/>
</dbReference>
<dbReference type="EMBL" id="JBHSRD010000004">
    <property type="protein sequence ID" value="MFC6007951.1"/>
    <property type="molecule type" value="Genomic_DNA"/>
</dbReference>
<dbReference type="PANTHER" id="PTHR30511">
    <property type="entry name" value="ALANINE RACEMASE"/>
    <property type="match status" value="1"/>
</dbReference>
<comment type="cofactor">
    <cofactor evidence="1 4">
        <name>pyridoxal 5'-phosphate</name>
        <dbReference type="ChEBI" id="CHEBI:597326"/>
    </cofactor>
</comment>
<feature type="modified residue" description="N6-(pyridoxal phosphate)lysine" evidence="4">
    <location>
        <position position="41"/>
    </location>
</feature>
<dbReference type="NCBIfam" id="TIGR00492">
    <property type="entry name" value="alr"/>
    <property type="match status" value="1"/>
</dbReference>
<feature type="domain" description="Alanine racemase C-terminal" evidence="5">
    <location>
        <begin position="252"/>
        <end position="383"/>
    </location>
</feature>
<dbReference type="InterPro" id="IPR000821">
    <property type="entry name" value="Ala_racemase"/>
</dbReference>
<comment type="pathway">
    <text evidence="4">Amino-acid biosynthesis; D-alanine biosynthesis; D-alanine from L-alanine: step 1/1.</text>
</comment>
<dbReference type="InterPro" id="IPR029066">
    <property type="entry name" value="PLP-binding_barrel"/>
</dbReference>
<evidence type="ECO:0000256" key="4">
    <source>
        <dbReference type="HAMAP-Rule" id="MF_01201"/>
    </source>
</evidence>
<gene>
    <name evidence="6" type="primary">alr</name>
    <name evidence="6" type="ORF">ACFQDO_12520</name>
</gene>
<keyword evidence="2 4" id="KW-0663">Pyridoxal phosphate</keyword>
<dbReference type="Gene3D" id="3.20.20.10">
    <property type="entry name" value="Alanine racemase"/>
    <property type="match status" value="1"/>
</dbReference>
<keyword evidence="7" id="KW-1185">Reference proteome</keyword>
<feature type="active site" description="Proton acceptor; specific for D-alanine" evidence="4">
    <location>
        <position position="41"/>
    </location>
</feature>
<dbReference type="Gene3D" id="2.40.37.10">
    <property type="entry name" value="Lyase, Ornithine Decarboxylase, Chain A, domain 1"/>
    <property type="match status" value="1"/>
</dbReference>
<sequence>MSDANRPVLPAEAEIDLAAIRGNVASLRALAPSAEVMAVVKADAYGHGLVPSAQAARAGGATWLGVAQLAEGLRLRASGDTGRLLSWLHVPGDDFTAAVAADIDLSANAPWALDEIAAAARSTGRTARVHLKIDTGLSRGGATADEWTELVDHALRLQAEGVLDLVGIWSHLAWADDPRHPTTDRQAAAFEAALAVAHDRGARPQVRHLANSAAALTRPDLHYDLVRPGLAVYGLSPVPDVGPPADFGLRPAMTLRARLSLVKRVPAGSGVAYGHTYVTERDTTLALVPLGYGDGIPRAAGNVGPLQVAGRRHVIAGRVSMDQVVVDLDDRPDVAELAAGDPVVVFGAGCDGEPTAQDWAEAIDTICYEIVTRIGSRVPRTYVGGAV</sequence>
<dbReference type="PROSITE" id="PS00395">
    <property type="entry name" value="ALANINE_RACEMASE"/>
    <property type="match status" value="1"/>
</dbReference>
<reference evidence="7" key="1">
    <citation type="journal article" date="2019" name="Int. J. Syst. Evol. Microbiol.">
        <title>The Global Catalogue of Microorganisms (GCM) 10K type strain sequencing project: providing services to taxonomists for standard genome sequencing and annotation.</title>
        <authorList>
            <consortium name="The Broad Institute Genomics Platform"/>
            <consortium name="The Broad Institute Genome Sequencing Center for Infectious Disease"/>
            <person name="Wu L."/>
            <person name="Ma J."/>
        </authorList>
    </citation>
    <scope>NUCLEOTIDE SEQUENCE [LARGE SCALE GENOMIC DNA]</scope>
    <source>
        <strain evidence="7">KACC 14249</strain>
    </source>
</reference>
<evidence type="ECO:0000313" key="7">
    <source>
        <dbReference type="Proteomes" id="UP001596189"/>
    </source>
</evidence>
<dbReference type="SUPFAM" id="SSF50621">
    <property type="entry name" value="Alanine racemase C-terminal domain-like"/>
    <property type="match status" value="1"/>
</dbReference>
<dbReference type="InterPro" id="IPR009006">
    <property type="entry name" value="Ala_racemase/Decarboxylase_C"/>
</dbReference>
<dbReference type="SUPFAM" id="SSF51419">
    <property type="entry name" value="PLP-binding barrel"/>
    <property type="match status" value="1"/>
</dbReference>
<dbReference type="PRINTS" id="PR00992">
    <property type="entry name" value="ALARACEMASE"/>
</dbReference>